<keyword evidence="1 2" id="KW-0732">Signal</keyword>
<dbReference type="InterPro" id="IPR005084">
    <property type="entry name" value="CBM6"/>
</dbReference>
<feature type="domain" description="CBM6" evidence="3">
    <location>
        <begin position="674"/>
        <end position="799"/>
    </location>
</feature>
<feature type="domain" description="CBM6" evidence="3">
    <location>
        <begin position="539"/>
        <end position="663"/>
    </location>
</feature>
<dbReference type="SMART" id="SM00606">
    <property type="entry name" value="CBD_IV"/>
    <property type="match status" value="3"/>
</dbReference>
<dbReference type="Pfam" id="PF03663">
    <property type="entry name" value="Glyco_hydro_76"/>
    <property type="match status" value="1"/>
</dbReference>
<feature type="domain" description="CBM6" evidence="3">
    <location>
        <begin position="396"/>
        <end position="528"/>
    </location>
</feature>
<evidence type="ECO:0000313" key="5">
    <source>
        <dbReference type="Proteomes" id="UP000678895"/>
    </source>
</evidence>
<dbReference type="SUPFAM" id="SSF49785">
    <property type="entry name" value="Galactose-binding domain-like"/>
    <property type="match status" value="3"/>
</dbReference>
<dbReference type="SUPFAM" id="SSF48208">
    <property type="entry name" value="Six-hairpin glycosidases"/>
    <property type="match status" value="1"/>
</dbReference>
<proteinExistence type="predicted"/>
<gene>
    <name evidence="4" type="ORF">J41TS4_09710</name>
</gene>
<dbReference type="Gene3D" id="2.60.120.260">
    <property type="entry name" value="Galactose-binding domain-like"/>
    <property type="match status" value="3"/>
</dbReference>
<evidence type="ECO:0000259" key="3">
    <source>
        <dbReference type="PROSITE" id="PS51175"/>
    </source>
</evidence>
<feature type="signal peptide" evidence="2">
    <location>
        <begin position="1"/>
        <end position="32"/>
    </location>
</feature>
<keyword evidence="5" id="KW-1185">Reference proteome</keyword>
<evidence type="ECO:0000256" key="2">
    <source>
        <dbReference type="SAM" id="SignalP"/>
    </source>
</evidence>
<dbReference type="InterPro" id="IPR008979">
    <property type="entry name" value="Galactose-bd-like_sf"/>
</dbReference>
<dbReference type="PANTHER" id="PTHR47791">
    <property type="entry name" value="MEIOTICALLY UP-REGULATED GENE 191 PROTEIN"/>
    <property type="match status" value="1"/>
</dbReference>
<organism evidence="4 5">
    <name type="scientific">Paenibacillus apis</name>
    <dbReference type="NCBI Taxonomy" id="1792174"/>
    <lineage>
        <taxon>Bacteria</taxon>
        <taxon>Bacillati</taxon>
        <taxon>Bacillota</taxon>
        <taxon>Bacilli</taxon>
        <taxon>Bacillales</taxon>
        <taxon>Paenibacillaceae</taxon>
        <taxon>Paenibacillus</taxon>
    </lineage>
</organism>
<dbReference type="Gene3D" id="1.50.10.20">
    <property type="match status" value="1"/>
</dbReference>
<accession>A0A919Y0R4</accession>
<reference evidence="4" key="1">
    <citation type="submission" date="2021-03" db="EMBL/GenBank/DDBJ databases">
        <title>Antimicrobial resistance genes in bacteria isolated from Japanese honey, and their potential for conferring macrolide and lincosamide resistance in the American foulbrood pathogen Paenibacillus larvae.</title>
        <authorList>
            <person name="Okamoto M."/>
            <person name="Kumagai M."/>
            <person name="Kanamori H."/>
            <person name="Takamatsu D."/>
        </authorList>
    </citation>
    <scope>NUCLEOTIDE SEQUENCE</scope>
    <source>
        <strain evidence="4">J41TS4</strain>
    </source>
</reference>
<dbReference type="InterPro" id="IPR005198">
    <property type="entry name" value="Glyco_hydro_76"/>
</dbReference>
<comment type="caution">
    <text evidence="4">The sequence shown here is derived from an EMBL/GenBank/DDBJ whole genome shotgun (WGS) entry which is preliminary data.</text>
</comment>
<dbReference type="RefSeq" id="WP_301625323.1">
    <property type="nucleotide sequence ID" value="NZ_BORS01000003.1"/>
</dbReference>
<feature type="chain" id="PRO_5038561891" description="CBM6 domain-containing protein" evidence="2">
    <location>
        <begin position="33"/>
        <end position="912"/>
    </location>
</feature>
<name>A0A919Y0R4_9BACL</name>
<dbReference type="PANTHER" id="PTHR47791:SF3">
    <property type="entry name" value="MEIOTICALLY UP-REGULATED GENE 191 PROTEIN"/>
    <property type="match status" value="1"/>
</dbReference>
<dbReference type="EMBL" id="BORS01000003">
    <property type="protein sequence ID" value="GIO41213.1"/>
    <property type="molecule type" value="Genomic_DNA"/>
</dbReference>
<protein>
    <recommendedName>
        <fullName evidence="3">CBM6 domain-containing protein</fullName>
    </recommendedName>
</protein>
<sequence>MNRKKGKWLFPRVSSCLLALALVGTSFFSGGAAPVKAYQSTDADTAMKAFNQKFWDPQAKYFWENTNQGDAYQSFWIEAELWELVMDAYLNTSDPVLKTELRAQIDDVFDGAVAKYGSDWLDNPFNDDIMWWAMGSARAYEITNDSKYLDKAKYYFDFVYDTQRDDEFGGGIWWLNSEHVTKNACVNFPAAQAAVFLYNITGDSHYLDAATDIYRWGKTILSDGNGKIFDRIEPVAGPIPHATHYNQGTFIGAAVGLYEITGDVVYLDDAIKAAQFVKEHQVDDNGMLNYEGPNVDLKGGKTILLRNFAYLLTALEGSGISAAHLQFGEELSDWLAFNTEMAWSHRNADGLVDGNWIGQKVSGTYDSWTASNVVQALTVFAPAQASLNYVSRDAYEKIEVRTYNIGKGFVLEGSPEGSLQLGGVQDGHYAAYKNVDFGNDGASGVIARASSGTGGGTIEVRLDGLTGPVVGTIQVEGTGGWSNFMDAAALLKDESGNPVQVTGVHDVYFLFKKTQDDYLFNLNWFKFTKNDPTRSNAYTKLQAENLDDGVGLSINGSGTYVDHVMNGAYALYRDIDFGSGAAGVTLFAASGHQGGSVEIRLDSLTGPVISKIPVPALDDWNSWVSLMGIVDDQSAVGVHDVYFVFKGKDGNDFPCNLDWFNFTTVKGREWEASGKIEAEDYTNAASLGKETGGGQTYLAGLYGPNNPYAMYNYVDFGATSPQKLYIQAASDASGGVVEVRIDSMQGPVIANVPVTGTSGWQNFQVFSADLETQVTGEHVVFFLFKGSDWLFNVDKYTFGDPAVFTMPEPEPEPVTDTVPPGEVENVRAVLDGNQVRLYWDGPYDLDGSKVLISLYLCNQQTGATLEVERGVQTVLLPGVSGHEGYTITIQSVDHSGNNSSGYSFLLEDKLNL</sequence>
<evidence type="ECO:0000313" key="4">
    <source>
        <dbReference type="EMBL" id="GIO41213.1"/>
    </source>
</evidence>
<dbReference type="CDD" id="cd04084">
    <property type="entry name" value="CBM6_xylanase-like"/>
    <property type="match status" value="3"/>
</dbReference>
<dbReference type="Pfam" id="PF03422">
    <property type="entry name" value="CBM_6"/>
    <property type="match status" value="3"/>
</dbReference>
<dbReference type="GO" id="GO:0030246">
    <property type="term" value="F:carbohydrate binding"/>
    <property type="evidence" value="ECO:0007669"/>
    <property type="project" value="InterPro"/>
</dbReference>
<dbReference type="AlphaFoldDB" id="A0A919Y0R4"/>
<dbReference type="InterPro" id="IPR053169">
    <property type="entry name" value="MUG_Protein"/>
</dbReference>
<dbReference type="InterPro" id="IPR006584">
    <property type="entry name" value="Cellulose-bd_IV"/>
</dbReference>
<dbReference type="Proteomes" id="UP000678895">
    <property type="component" value="Unassembled WGS sequence"/>
</dbReference>
<dbReference type="InterPro" id="IPR008928">
    <property type="entry name" value="6-hairpin_glycosidase_sf"/>
</dbReference>
<dbReference type="PROSITE" id="PS51175">
    <property type="entry name" value="CBM6"/>
    <property type="match status" value="3"/>
</dbReference>
<evidence type="ECO:0000256" key="1">
    <source>
        <dbReference type="ARBA" id="ARBA00022729"/>
    </source>
</evidence>
<dbReference type="GO" id="GO:0005975">
    <property type="term" value="P:carbohydrate metabolic process"/>
    <property type="evidence" value="ECO:0007669"/>
    <property type="project" value="InterPro"/>
</dbReference>